<dbReference type="EMBL" id="CP144746">
    <property type="protein sequence ID" value="WVZ56185.1"/>
    <property type="molecule type" value="Genomic_DNA"/>
</dbReference>
<dbReference type="GO" id="GO:0005524">
    <property type="term" value="F:ATP binding"/>
    <property type="evidence" value="ECO:0007669"/>
    <property type="project" value="UniProtKB-UniRule"/>
</dbReference>
<dbReference type="AlphaFoldDB" id="A0AAQ3PT28"/>
<name>A0AAQ3PT28_PASNO</name>
<dbReference type="InterPro" id="IPR017441">
    <property type="entry name" value="Protein_kinase_ATP_BS"/>
</dbReference>
<evidence type="ECO:0000313" key="7">
    <source>
        <dbReference type="EMBL" id="WVZ56185.1"/>
    </source>
</evidence>
<gene>
    <name evidence="7" type="ORF">U9M48_006754</name>
</gene>
<organism evidence="7 8">
    <name type="scientific">Paspalum notatum var. saurae</name>
    <dbReference type="NCBI Taxonomy" id="547442"/>
    <lineage>
        <taxon>Eukaryota</taxon>
        <taxon>Viridiplantae</taxon>
        <taxon>Streptophyta</taxon>
        <taxon>Embryophyta</taxon>
        <taxon>Tracheophyta</taxon>
        <taxon>Spermatophyta</taxon>
        <taxon>Magnoliopsida</taxon>
        <taxon>Liliopsida</taxon>
        <taxon>Poales</taxon>
        <taxon>Poaceae</taxon>
        <taxon>PACMAD clade</taxon>
        <taxon>Panicoideae</taxon>
        <taxon>Andropogonodae</taxon>
        <taxon>Paspaleae</taxon>
        <taxon>Paspalinae</taxon>
        <taxon>Paspalum</taxon>
    </lineage>
</organism>
<dbReference type="PROSITE" id="PS00107">
    <property type="entry name" value="PROTEIN_KINASE_ATP"/>
    <property type="match status" value="1"/>
</dbReference>
<dbReference type="InterPro" id="IPR008271">
    <property type="entry name" value="Ser/Thr_kinase_AS"/>
</dbReference>
<keyword evidence="4 5" id="KW-0067">ATP-binding</keyword>
<feature type="domain" description="Protein kinase" evidence="6">
    <location>
        <begin position="361"/>
        <end position="638"/>
    </location>
</feature>
<keyword evidence="3" id="KW-0418">Kinase</keyword>
<evidence type="ECO:0000313" key="8">
    <source>
        <dbReference type="Proteomes" id="UP001341281"/>
    </source>
</evidence>
<keyword evidence="8" id="KW-1185">Reference proteome</keyword>
<proteinExistence type="predicted"/>
<evidence type="ECO:0000256" key="4">
    <source>
        <dbReference type="ARBA" id="ARBA00022840"/>
    </source>
</evidence>
<dbReference type="Gene3D" id="3.30.200.20">
    <property type="entry name" value="Phosphorylase Kinase, domain 1"/>
    <property type="match status" value="1"/>
</dbReference>
<accession>A0AAQ3PT28</accession>
<dbReference type="PROSITE" id="PS00108">
    <property type="entry name" value="PROTEIN_KINASE_ST"/>
    <property type="match status" value="1"/>
</dbReference>
<dbReference type="InterPro" id="IPR046958">
    <property type="entry name" value="RBK1/2/STUNTED"/>
</dbReference>
<evidence type="ECO:0000256" key="2">
    <source>
        <dbReference type="ARBA" id="ARBA00022741"/>
    </source>
</evidence>
<dbReference type="PANTHER" id="PTHR47987:SF11">
    <property type="entry name" value="RECEPTOR-LIKE CYTOSOLIC SERINE_THREONINE-PROTEIN KINASE RBK1 ISOFORM X1"/>
    <property type="match status" value="1"/>
</dbReference>
<evidence type="ECO:0000256" key="3">
    <source>
        <dbReference type="ARBA" id="ARBA00022777"/>
    </source>
</evidence>
<evidence type="ECO:0000256" key="1">
    <source>
        <dbReference type="ARBA" id="ARBA00022679"/>
    </source>
</evidence>
<dbReference type="FunFam" id="1.10.510.10:FF:000284">
    <property type="entry name" value="Putative receptor-like serine/threonine-protein kinase"/>
    <property type="match status" value="1"/>
</dbReference>
<keyword evidence="1" id="KW-0808">Transferase</keyword>
<dbReference type="SUPFAM" id="SSF56112">
    <property type="entry name" value="Protein kinase-like (PK-like)"/>
    <property type="match status" value="1"/>
</dbReference>
<dbReference type="FunFam" id="3.30.200.20:FF:000268">
    <property type="entry name" value="probable receptor-like serine/threonine-protein kinase At5g57670"/>
    <property type="match status" value="1"/>
</dbReference>
<dbReference type="SMART" id="SM00220">
    <property type="entry name" value="S_TKc"/>
    <property type="match status" value="1"/>
</dbReference>
<reference evidence="7 8" key="1">
    <citation type="submission" date="2024-02" db="EMBL/GenBank/DDBJ databases">
        <title>High-quality chromosome-scale genome assembly of Pensacola bahiagrass (Paspalum notatum Flugge var. saurae).</title>
        <authorList>
            <person name="Vega J.M."/>
            <person name="Podio M."/>
            <person name="Orjuela J."/>
            <person name="Siena L.A."/>
            <person name="Pessino S.C."/>
            <person name="Combes M.C."/>
            <person name="Mariac C."/>
            <person name="Albertini E."/>
            <person name="Pupilli F."/>
            <person name="Ortiz J.P.A."/>
            <person name="Leblanc O."/>
        </authorList>
    </citation>
    <scope>NUCLEOTIDE SEQUENCE [LARGE SCALE GENOMIC DNA]</scope>
    <source>
        <strain evidence="7">R1</strain>
        <tissue evidence="7">Leaf</tissue>
    </source>
</reference>
<dbReference type="PROSITE" id="PS50011">
    <property type="entry name" value="PROTEIN_KINASE_DOM"/>
    <property type="match status" value="1"/>
</dbReference>
<feature type="binding site" evidence="5">
    <location>
        <position position="389"/>
    </location>
    <ligand>
        <name>ATP</name>
        <dbReference type="ChEBI" id="CHEBI:30616"/>
    </ligand>
</feature>
<dbReference type="Proteomes" id="UP001341281">
    <property type="component" value="Chromosome 02"/>
</dbReference>
<keyword evidence="2 5" id="KW-0547">Nucleotide-binding</keyword>
<dbReference type="PANTHER" id="PTHR47987">
    <property type="entry name" value="OS08G0249100 PROTEIN"/>
    <property type="match status" value="1"/>
</dbReference>
<dbReference type="InterPro" id="IPR011009">
    <property type="entry name" value="Kinase-like_dom_sf"/>
</dbReference>
<dbReference type="Gene3D" id="1.10.510.10">
    <property type="entry name" value="Transferase(Phosphotransferase) domain 1"/>
    <property type="match status" value="1"/>
</dbReference>
<evidence type="ECO:0000259" key="6">
    <source>
        <dbReference type="PROSITE" id="PS50011"/>
    </source>
</evidence>
<dbReference type="InterPro" id="IPR000719">
    <property type="entry name" value="Prot_kinase_dom"/>
</dbReference>
<protein>
    <recommendedName>
        <fullName evidence="6">Protein kinase domain-containing protein</fullName>
    </recommendedName>
</protein>
<dbReference type="GO" id="GO:0004672">
    <property type="term" value="F:protein kinase activity"/>
    <property type="evidence" value="ECO:0007669"/>
    <property type="project" value="InterPro"/>
</dbReference>
<sequence>MAAAADHGDGVGRCILVALHMDAVGRDLLRWALNQEARRGDRVVAVHVYRKSDVGKMNTLKLIRTMDDYLAEYETLCSKKEVCVIARMGRPDSGQWTHTRGDCSGVVRHVAGDSIHMLPLIGLCQVVLVGRVTPGSSIQKELVKEAKLCAAMVVVLGANKKYSFGGSTCLAKYCAKKLPPTTAVVAIHNGKAVFVREAPKPPLGAEPKPVLRTVLHPSVGLEPKVIIPNPNRSARSMDLDAQSCGHGAAAAPATKSLDDAGEADGRVTLEQRLGWPLLRRAHAAAAAAAAVHEPSLKEPEPRKQSVVQWVMSLPRRSPPSESPESHASAGLASELKAMLDGGGARCRWFRYEELYDSTNHFSAENLVGNGGNSRVYRGSLACGQQVAIKLSKASAEASKDFLREVDIITKLQHPRIVPLIGVCVEGPNLISVYSYLPRGSLEDNLHGERSKALSWENRYKAALGIAEALSYLHSGTSRPVIHRDVKSSNILLGQEFEPQLSDFGLAIWAPSNPTSLTHSDVVGTFGYLAPEYFMYGKVTDKVDVYAFGVVLLELLSGRRPISSDGSSPKGQESLVMWATPVLSSGDISDLLDPRLDVKHDEVEVRRMASAASLCLRRSARLRPTISQILSILRGESTVSIADQGGAVEPDCLDDEAYPAANVRSHLGLALLDVEDSESISSTEHSSGLSPLEEYLRERWSRSSSFD</sequence>
<evidence type="ECO:0000256" key="5">
    <source>
        <dbReference type="PROSITE-ProRule" id="PRU10141"/>
    </source>
</evidence>
<dbReference type="Pfam" id="PF00069">
    <property type="entry name" value="Pkinase"/>
    <property type="match status" value="1"/>
</dbReference>